<accession>A0A7J6MZ22</accession>
<name>A0A7J6MZ22_PERCH</name>
<dbReference type="Gene3D" id="3.10.590.10">
    <property type="entry name" value="ph1033 like domains"/>
    <property type="match status" value="1"/>
</dbReference>
<protein>
    <recommendedName>
        <fullName evidence="1">YTH domain-containing protein</fullName>
    </recommendedName>
</protein>
<dbReference type="GO" id="GO:0003723">
    <property type="term" value="F:RNA binding"/>
    <property type="evidence" value="ECO:0007669"/>
    <property type="project" value="InterPro"/>
</dbReference>
<gene>
    <name evidence="2" type="ORF">FOL47_006719</name>
</gene>
<dbReference type="Pfam" id="PF04146">
    <property type="entry name" value="YTH"/>
    <property type="match status" value="1"/>
</dbReference>
<reference evidence="2 3" key="1">
    <citation type="submission" date="2020-04" db="EMBL/GenBank/DDBJ databases">
        <title>Perkinsus chesapeaki whole genome sequence.</title>
        <authorList>
            <person name="Bogema D.R."/>
        </authorList>
    </citation>
    <scope>NUCLEOTIDE SEQUENCE [LARGE SCALE GENOMIC DNA]</scope>
    <source>
        <strain evidence="2">ATCC PRA-425</strain>
    </source>
</reference>
<dbReference type="EMBL" id="JAAPAO010000038">
    <property type="protein sequence ID" value="KAF4676111.1"/>
    <property type="molecule type" value="Genomic_DNA"/>
</dbReference>
<dbReference type="Proteomes" id="UP000591131">
    <property type="component" value="Unassembled WGS sequence"/>
</dbReference>
<comment type="caution">
    <text evidence="2">The sequence shown here is derived from an EMBL/GenBank/DDBJ whole genome shotgun (WGS) entry which is preliminary data.</text>
</comment>
<evidence type="ECO:0000259" key="1">
    <source>
        <dbReference type="Pfam" id="PF04146"/>
    </source>
</evidence>
<dbReference type="AlphaFoldDB" id="A0A7J6MZ22"/>
<evidence type="ECO:0000313" key="2">
    <source>
        <dbReference type="EMBL" id="KAF4676111.1"/>
    </source>
</evidence>
<sequence length="167" mass="18251">MSVAHQPSCSSVIQSSLTVGIPSRFRELESLASKSSSNISIVLCRAPRAEIAEEAFNTGVWPLQAQTARKLWETMATEGFVVMVIASHATDYTTTGRGNYLGYGVAVRPAEESETENVSDSSTEACLVHWISKDVKVPYSAASKLVNCLNNRYRIELTRDGFEIDSV</sequence>
<proteinExistence type="predicted"/>
<dbReference type="InterPro" id="IPR007275">
    <property type="entry name" value="YTH_domain"/>
</dbReference>
<keyword evidence="3" id="KW-1185">Reference proteome</keyword>
<organism evidence="2 3">
    <name type="scientific">Perkinsus chesapeaki</name>
    <name type="common">Clam parasite</name>
    <name type="synonym">Perkinsus andrewsi</name>
    <dbReference type="NCBI Taxonomy" id="330153"/>
    <lineage>
        <taxon>Eukaryota</taxon>
        <taxon>Sar</taxon>
        <taxon>Alveolata</taxon>
        <taxon>Perkinsozoa</taxon>
        <taxon>Perkinsea</taxon>
        <taxon>Perkinsida</taxon>
        <taxon>Perkinsidae</taxon>
        <taxon>Perkinsus</taxon>
    </lineage>
</organism>
<evidence type="ECO:0000313" key="3">
    <source>
        <dbReference type="Proteomes" id="UP000591131"/>
    </source>
</evidence>
<dbReference type="OrthoDB" id="6103986at2759"/>
<feature type="domain" description="YTH" evidence="1">
    <location>
        <begin position="49"/>
        <end position="165"/>
    </location>
</feature>